<evidence type="ECO:0000313" key="4">
    <source>
        <dbReference type="EMBL" id="OLR93380.1"/>
    </source>
</evidence>
<keyword evidence="1" id="KW-0560">Oxidoreductase</keyword>
<protein>
    <submittedName>
        <fullName evidence="4">Methylene-tetrahydromethanopterin reductase</fullName>
    </submittedName>
</protein>
<organism evidence="4 5">
    <name type="scientific">Actinokineospora bangkokensis</name>
    <dbReference type="NCBI Taxonomy" id="1193682"/>
    <lineage>
        <taxon>Bacteria</taxon>
        <taxon>Bacillati</taxon>
        <taxon>Actinomycetota</taxon>
        <taxon>Actinomycetes</taxon>
        <taxon>Pseudonocardiales</taxon>
        <taxon>Pseudonocardiaceae</taxon>
        <taxon>Actinokineospora</taxon>
    </lineage>
</organism>
<evidence type="ECO:0000259" key="3">
    <source>
        <dbReference type="Pfam" id="PF00296"/>
    </source>
</evidence>
<gene>
    <name evidence="4" type="ORF">BJP25_17150</name>
</gene>
<dbReference type="STRING" id="1193682.BJP25_17150"/>
<dbReference type="InterPro" id="IPR036661">
    <property type="entry name" value="Luciferase-like_sf"/>
</dbReference>
<sequence length="311" mass="34093">MVDAAKEAEDLGFAWYTVGEHHFRDRDTIPHPAVVLAAIAETTTTIRLATGTTLVANRDPVLLAEDYALVDQLSGGRLEVIAGGSFFPEPWVVFDQAQETKGARKRENLELLIRLWTEESVTWRGQFRPPLHEVLVQPRLLQPRPPLWISGGTNPDSIALAVDHGLPMVFGTTAREPAAFVPYFDAYRTQWRERRPDEPGTLGGASHAFVAETSQRARELWSTYIASYLSARPGGAPDIEEHIGPNGPALCGSPAEVVDKLGHLQQLWGHELHLLSVDIGGVPAAEVRAATELIADQVLPQVRRSEVTTVA</sequence>
<evidence type="ECO:0000313" key="5">
    <source>
        <dbReference type="Proteomes" id="UP000186040"/>
    </source>
</evidence>
<proteinExistence type="predicted"/>
<dbReference type="GO" id="GO:0016705">
    <property type="term" value="F:oxidoreductase activity, acting on paired donors, with incorporation or reduction of molecular oxygen"/>
    <property type="evidence" value="ECO:0007669"/>
    <property type="project" value="InterPro"/>
</dbReference>
<reference evidence="4 5" key="1">
    <citation type="submission" date="2016-10" db="EMBL/GenBank/DDBJ databases">
        <title>The Draft Genome Sequence of Actinokineospora bangkokensis 44EHWT reveals the biosynthetic pathway of antifungal compounds Thailandins with unusual extender unit butylmalonyl-CoA.</title>
        <authorList>
            <person name="Greule A."/>
            <person name="Intra B."/>
            <person name="Flemming S."/>
            <person name="Rommel M.G."/>
            <person name="Panbangred W."/>
            <person name="Bechthold A."/>
        </authorList>
    </citation>
    <scope>NUCLEOTIDE SEQUENCE [LARGE SCALE GENOMIC DNA]</scope>
    <source>
        <strain evidence="4 5">44EHW</strain>
    </source>
</reference>
<accession>A0A1Q9LMX7</accession>
<dbReference type="InterPro" id="IPR011251">
    <property type="entry name" value="Luciferase-like_dom"/>
</dbReference>
<keyword evidence="5" id="KW-1185">Reference proteome</keyword>
<dbReference type="Proteomes" id="UP000186040">
    <property type="component" value="Unassembled WGS sequence"/>
</dbReference>
<evidence type="ECO:0000256" key="1">
    <source>
        <dbReference type="ARBA" id="ARBA00023002"/>
    </source>
</evidence>
<comment type="caution">
    <text evidence="4">The sequence shown here is derived from an EMBL/GenBank/DDBJ whole genome shotgun (WGS) entry which is preliminary data.</text>
</comment>
<dbReference type="SUPFAM" id="SSF51679">
    <property type="entry name" value="Bacterial luciferase-like"/>
    <property type="match status" value="1"/>
</dbReference>
<dbReference type="GO" id="GO:0004497">
    <property type="term" value="F:monooxygenase activity"/>
    <property type="evidence" value="ECO:0007669"/>
    <property type="project" value="UniProtKB-KW"/>
</dbReference>
<dbReference type="InterPro" id="IPR050766">
    <property type="entry name" value="Bact_Lucif_Oxidored"/>
</dbReference>
<dbReference type="GO" id="GO:0005829">
    <property type="term" value="C:cytosol"/>
    <property type="evidence" value="ECO:0007669"/>
    <property type="project" value="TreeGrafter"/>
</dbReference>
<dbReference type="Pfam" id="PF00296">
    <property type="entry name" value="Bac_luciferase"/>
    <property type="match status" value="1"/>
</dbReference>
<dbReference type="EMBL" id="MKQR01000011">
    <property type="protein sequence ID" value="OLR93380.1"/>
    <property type="molecule type" value="Genomic_DNA"/>
</dbReference>
<dbReference type="PANTHER" id="PTHR30137:SF8">
    <property type="entry name" value="BLR5498 PROTEIN"/>
    <property type="match status" value="1"/>
</dbReference>
<feature type="domain" description="Luciferase-like" evidence="3">
    <location>
        <begin position="2"/>
        <end position="268"/>
    </location>
</feature>
<dbReference type="Gene3D" id="3.20.20.30">
    <property type="entry name" value="Luciferase-like domain"/>
    <property type="match status" value="1"/>
</dbReference>
<dbReference type="PANTHER" id="PTHR30137">
    <property type="entry name" value="LUCIFERASE-LIKE MONOOXYGENASE"/>
    <property type="match status" value="1"/>
</dbReference>
<keyword evidence="2" id="KW-0503">Monooxygenase</keyword>
<dbReference type="AlphaFoldDB" id="A0A1Q9LMX7"/>
<name>A0A1Q9LMX7_9PSEU</name>
<evidence type="ECO:0000256" key="2">
    <source>
        <dbReference type="ARBA" id="ARBA00023033"/>
    </source>
</evidence>